<dbReference type="GO" id="GO:0015459">
    <property type="term" value="F:potassium channel regulator activity"/>
    <property type="evidence" value="ECO:0007669"/>
    <property type="project" value="TreeGrafter"/>
</dbReference>
<dbReference type="GO" id="GO:0005886">
    <property type="term" value="C:plasma membrane"/>
    <property type="evidence" value="ECO:0007669"/>
    <property type="project" value="TreeGrafter"/>
</dbReference>
<gene>
    <name evidence="9" type="ORF">HPLM_LOCUS5948</name>
</gene>
<dbReference type="PANTHER" id="PTHR19444:SF13">
    <property type="entry name" value="PROTEIN UNC-93 HOMOLOG A"/>
    <property type="match status" value="1"/>
</dbReference>
<dbReference type="FunFam" id="1.20.1250.20:FF:000290">
    <property type="entry name" value="Unc-93 homolog A"/>
    <property type="match status" value="1"/>
</dbReference>
<dbReference type="SUPFAM" id="SSF103473">
    <property type="entry name" value="MFS general substrate transporter"/>
    <property type="match status" value="1"/>
</dbReference>
<comment type="subcellular location">
    <subcellularLocation>
        <location evidence="1">Membrane</location>
        <topology evidence="1">Multi-pass membrane protein</topology>
    </subcellularLocation>
</comment>
<keyword evidence="10" id="KW-1185">Reference proteome</keyword>
<evidence type="ECO:0000313" key="11">
    <source>
        <dbReference type="WBParaSite" id="HPLM_0000595601-mRNA-1"/>
    </source>
</evidence>
<dbReference type="Proteomes" id="UP000268014">
    <property type="component" value="Unassembled WGS sequence"/>
</dbReference>
<accession>A0A158QL78</accession>
<sequence>MTDTNAWDMIADPPSELRSSSSRGSRAEFMESQVSQQMIKIDEAELQALGLAKEDIAEEAERQRADRKRRSKSPALESIRKASIHVLQKFGAISKKREQAVPLYKNPEIDLIPLETCCKRPKEFFQEPKPFSFRDLGKILLPSTESRQEKWPKEFFQEPKPFSFRDLGKILLPSTESRQEKCAYLFRGASFSDEEQQQREAASEVARLPEYDPFCPVHGSRRRFARRQHLVTMQHLMTSVDHDDMPESAAYLYNQDFLAKIIRKKKRAMLSGNEKIKVAKVMQKIKVFDQPQTISKIPSLHTLGRESSLFKANLLIISVAFLFLFSAFNGLSNLQTSVNNELGADSLAVLYLSLAISSLFVPTYMINRLGCKLTLIVATSSHVFYMAVNIRPSYSSLIPASILAGIAGSCLWGAKCAYITEMGIRYARVNIESQNTVIVRFFGYFFMIVHSGQVFGNLLSSLIMTAAMKTPQPLDQVYKTCGHAFPTNLSELTEIAAQNLERPNSRIYLSVCLTYLASAIVAVMIVSMFLNALHKDVVNRGKAPIFDAPILKQTLRNCRNPKIMLLVPLTVFNGFEQAFVIGIFTKAFVGCGLGVPQIGFVCTAFGISDAICSLVFGPLIKLFGRMPLFVFGAVNNMLMIVTLMIWPLNPADKAILYVAATVWGMADGVWNTQINGFWVALVGRQSLDLAFTSYRFWESIGLAAGFAMSRLCSVETVLLILFCLLLLGMIGYCAIELYDDVTVYSKRRTVMPHNKKLVIEKDNKTGLSAQPRREYSSLTEV</sequence>
<feature type="transmembrane region" description="Helical" evidence="8">
    <location>
        <begin position="717"/>
        <end position="738"/>
    </location>
</feature>
<feature type="transmembrane region" description="Helical" evidence="8">
    <location>
        <begin position="597"/>
        <end position="616"/>
    </location>
</feature>
<organism evidence="11">
    <name type="scientific">Haemonchus placei</name>
    <name type="common">Barber's pole worm</name>
    <dbReference type="NCBI Taxonomy" id="6290"/>
    <lineage>
        <taxon>Eukaryota</taxon>
        <taxon>Metazoa</taxon>
        <taxon>Ecdysozoa</taxon>
        <taxon>Nematoda</taxon>
        <taxon>Chromadorea</taxon>
        <taxon>Rhabditida</taxon>
        <taxon>Rhabditina</taxon>
        <taxon>Rhabditomorpha</taxon>
        <taxon>Strongyloidea</taxon>
        <taxon>Trichostrongylidae</taxon>
        <taxon>Haemonchus</taxon>
    </lineage>
</organism>
<dbReference type="GO" id="GO:0043266">
    <property type="term" value="P:regulation of potassium ion transport"/>
    <property type="evidence" value="ECO:0007669"/>
    <property type="project" value="TreeGrafter"/>
</dbReference>
<dbReference type="STRING" id="6290.A0A158QL78"/>
<dbReference type="InterPro" id="IPR010291">
    <property type="entry name" value="Ion_channel_UNC-93"/>
</dbReference>
<dbReference type="AlphaFoldDB" id="A0A158QL78"/>
<keyword evidence="4 8" id="KW-1133">Transmembrane helix</keyword>
<keyword evidence="6" id="KW-0325">Glycoprotein</keyword>
<dbReference type="WBParaSite" id="HPLM_0000595601-mRNA-1">
    <property type="protein sequence ID" value="HPLM_0000595601-mRNA-1"/>
    <property type="gene ID" value="HPLM_0000595601"/>
</dbReference>
<dbReference type="GO" id="GO:0006937">
    <property type="term" value="P:regulation of muscle contraction"/>
    <property type="evidence" value="ECO:0007669"/>
    <property type="project" value="TreeGrafter"/>
</dbReference>
<protein>
    <submittedName>
        <fullName evidence="11">UNC93-like protein</fullName>
    </submittedName>
</protein>
<evidence type="ECO:0000313" key="10">
    <source>
        <dbReference type="Proteomes" id="UP000268014"/>
    </source>
</evidence>
<feature type="transmembrane region" description="Helical" evidence="8">
    <location>
        <begin position="309"/>
        <end position="328"/>
    </location>
</feature>
<evidence type="ECO:0000313" key="9">
    <source>
        <dbReference type="EMBL" id="VDO27540.1"/>
    </source>
</evidence>
<evidence type="ECO:0000256" key="4">
    <source>
        <dbReference type="ARBA" id="ARBA00022989"/>
    </source>
</evidence>
<evidence type="ECO:0000256" key="7">
    <source>
        <dbReference type="SAM" id="MobiDB-lite"/>
    </source>
</evidence>
<reference evidence="9 10" key="2">
    <citation type="submission" date="2018-11" db="EMBL/GenBank/DDBJ databases">
        <authorList>
            <consortium name="Pathogen Informatics"/>
        </authorList>
    </citation>
    <scope>NUCLEOTIDE SEQUENCE [LARGE SCALE GENOMIC DNA]</scope>
    <source>
        <strain evidence="9 10">MHpl1</strain>
    </source>
</reference>
<evidence type="ECO:0000256" key="6">
    <source>
        <dbReference type="ARBA" id="ARBA00023180"/>
    </source>
</evidence>
<dbReference type="PANTHER" id="PTHR19444">
    <property type="entry name" value="UNC-93 RELATED"/>
    <property type="match status" value="1"/>
</dbReference>
<proteinExistence type="inferred from homology"/>
<dbReference type="GO" id="GO:0055120">
    <property type="term" value="C:striated muscle dense body"/>
    <property type="evidence" value="ECO:0007669"/>
    <property type="project" value="TreeGrafter"/>
</dbReference>
<evidence type="ECO:0000256" key="8">
    <source>
        <dbReference type="SAM" id="Phobius"/>
    </source>
</evidence>
<feature type="transmembrane region" description="Helical" evidence="8">
    <location>
        <begin position="441"/>
        <end position="464"/>
    </location>
</feature>
<keyword evidence="5 8" id="KW-0472">Membrane</keyword>
<evidence type="ECO:0000256" key="3">
    <source>
        <dbReference type="ARBA" id="ARBA00022692"/>
    </source>
</evidence>
<feature type="transmembrane region" description="Helical" evidence="8">
    <location>
        <begin position="563"/>
        <end position="585"/>
    </location>
</feature>
<name>A0A158QL78_HAEPC</name>
<dbReference type="OrthoDB" id="47330at2759"/>
<feature type="transmembrane region" description="Helical" evidence="8">
    <location>
        <begin position="397"/>
        <end position="420"/>
    </location>
</feature>
<reference evidence="11" key="1">
    <citation type="submission" date="2016-04" db="UniProtKB">
        <authorList>
            <consortium name="WormBaseParasite"/>
        </authorList>
    </citation>
    <scope>IDENTIFICATION</scope>
</reference>
<dbReference type="InterPro" id="IPR036259">
    <property type="entry name" value="MFS_trans_sf"/>
</dbReference>
<feature type="transmembrane region" description="Helical" evidence="8">
    <location>
        <begin position="507"/>
        <end position="533"/>
    </location>
</feature>
<dbReference type="InterPro" id="IPR051951">
    <property type="entry name" value="UNC-93_regulatory"/>
</dbReference>
<evidence type="ECO:0000256" key="1">
    <source>
        <dbReference type="ARBA" id="ARBA00004141"/>
    </source>
</evidence>
<feature type="region of interest" description="Disordered" evidence="7">
    <location>
        <begin position="1"/>
        <end position="34"/>
    </location>
</feature>
<dbReference type="EMBL" id="UZAF01016413">
    <property type="protein sequence ID" value="VDO27540.1"/>
    <property type="molecule type" value="Genomic_DNA"/>
</dbReference>
<dbReference type="OMA" id="CCTIVAL"/>
<dbReference type="Gene3D" id="1.20.1250.20">
    <property type="entry name" value="MFS general substrate transporter like domains"/>
    <property type="match status" value="2"/>
</dbReference>
<comment type="similarity">
    <text evidence="2">Belongs to the unc-93 family.</text>
</comment>
<keyword evidence="3 8" id="KW-0812">Transmembrane</keyword>
<feature type="transmembrane region" description="Helical" evidence="8">
    <location>
        <begin position="628"/>
        <end position="648"/>
    </location>
</feature>
<evidence type="ECO:0000256" key="5">
    <source>
        <dbReference type="ARBA" id="ARBA00023136"/>
    </source>
</evidence>
<feature type="transmembrane region" description="Helical" evidence="8">
    <location>
        <begin position="348"/>
        <end position="366"/>
    </location>
</feature>
<evidence type="ECO:0000256" key="2">
    <source>
        <dbReference type="ARBA" id="ARBA00009172"/>
    </source>
</evidence>
<dbReference type="Pfam" id="PF05978">
    <property type="entry name" value="UNC-93"/>
    <property type="match status" value="1"/>
</dbReference>